<evidence type="ECO:0000256" key="3">
    <source>
        <dbReference type="ARBA" id="ARBA00023002"/>
    </source>
</evidence>
<keyword evidence="7" id="KW-1185">Reference proteome</keyword>
<dbReference type="GO" id="GO:0046306">
    <property type="term" value="P:alkanesulfonate catabolic process"/>
    <property type="evidence" value="ECO:0007669"/>
    <property type="project" value="TreeGrafter"/>
</dbReference>
<gene>
    <name evidence="6" type="ordered locus">KSE_09090</name>
</gene>
<dbReference type="AlphaFoldDB" id="E4N6B5"/>
<dbReference type="PANTHER" id="PTHR42847">
    <property type="entry name" value="ALKANESULFONATE MONOOXYGENASE"/>
    <property type="match status" value="1"/>
</dbReference>
<accession>E4N6B5</accession>
<dbReference type="Gene3D" id="3.20.20.30">
    <property type="entry name" value="Luciferase-like domain"/>
    <property type="match status" value="1"/>
</dbReference>
<keyword evidence="2" id="KW-0288">FMN</keyword>
<protein>
    <recommendedName>
        <fullName evidence="5">Luciferase-like domain-containing protein</fullName>
    </recommendedName>
</protein>
<dbReference type="Proteomes" id="UP000007076">
    <property type="component" value="Chromosome"/>
</dbReference>
<dbReference type="eggNOG" id="COG2141">
    <property type="taxonomic scope" value="Bacteria"/>
</dbReference>
<dbReference type="InterPro" id="IPR011251">
    <property type="entry name" value="Luciferase-like_dom"/>
</dbReference>
<dbReference type="Pfam" id="PF00296">
    <property type="entry name" value="Bac_luciferase"/>
    <property type="match status" value="1"/>
</dbReference>
<evidence type="ECO:0000256" key="2">
    <source>
        <dbReference type="ARBA" id="ARBA00022643"/>
    </source>
</evidence>
<dbReference type="RefSeq" id="WP_014134065.1">
    <property type="nucleotide sequence ID" value="NC_016109.1"/>
</dbReference>
<organism evidence="6 7">
    <name type="scientific">Kitasatospora setae (strain ATCC 33774 / DSM 43861 / JCM 3304 / KCC A-0304 / NBRC 14216 / KM-6054)</name>
    <name type="common">Streptomyces setae</name>
    <dbReference type="NCBI Taxonomy" id="452652"/>
    <lineage>
        <taxon>Bacteria</taxon>
        <taxon>Bacillati</taxon>
        <taxon>Actinomycetota</taxon>
        <taxon>Actinomycetes</taxon>
        <taxon>Kitasatosporales</taxon>
        <taxon>Streptomycetaceae</taxon>
        <taxon>Kitasatospora</taxon>
    </lineage>
</organism>
<dbReference type="PATRIC" id="fig|452652.3.peg.897"/>
<feature type="domain" description="Luciferase-like" evidence="5">
    <location>
        <begin position="9"/>
        <end position="250"/>
    </location>
</feature>
<evidence type="ECO:0000256" key="1">
    <source>
        <dbReference type="ARBA" id="ARBA00022630"/>
    </source>
</evidence>
<dbReference type="KEGG" id="ksk:KSE_09090"/>
<proteinExistence type="predicted"/>
<evidence type="ECO:0000313" key="6">
    <source>
        <dbReference type="EMBL" id="BAJ26746.1"/>
    </source>
</evidence>
<dbReference type="STRING" id="452652.KSE_09090"/>
<dbReference type="InterPro" id="IPR036661">
    <property type="entry name" value="Luciferase-like_sf"/>
</dbReference>
<evidence type="ECO:0000313" key="7">
    <source>
        <dbReference type="Proteomes" id="UP000007076"/>
    </source>
</evidence>
<keyword evidence="4" id="KW-0503">Monooxygenase</keyword>
<dbReference type="SUPFAM" id="SSF51679">
    <property type="entry name" value="Bacterial luciferase-like"/>
    <property type="match status" value="1"/>
</dbReference>
<reference evidence="6 7" key="1">
    <citation type="journal article" date="2010" name="DNA Res.">
        <title>Genome sequence of Kitasatospora setae NBRC 14216T: an evolutionary snapshot of the family Streptomycetaceae.</title>
        <authorList>
            <person name="Ichikawa N."/>
            <person name="Oguchi A."/>
            <person name="Ikeda H."/>
            <person name="Ishikawa J."/>
            <person name="Kitani S."/>
            <person name="Watanabe Y."/>
            <person name="Nakamura S."/>
            <person name="Katano Y."/>
            <person name="Kishi E."/>
            <person name="Sasagawa M."/>
            <person name="Ankai A."/>
            <person name="Fukui S."/>
            <person name="Hashimoto Y."/>
            <person name="Kamata S."/>
            <person name="Otoguro M."/>
            <person name="Tanikawa S."/>
            <person name="Nihira T."/>
            <person name="Horinouchi S."/>
            <person name="Ohnishi Y."/>
            <person name="Hayakawa M."/>
            <person name="Kuzuyama T."/>
            <person name="Arisawa A."/>
            <person name="Nomoto F."/>
            <person name="Miura H."/>
            <person name="Takahashi Y."/>
            <person name="Fujita N."/>
        </authorList>
    </citation>
    <scope>NUCLEOTIDE SEQUENCE [LARGE SCALE GENOMIC DNA]</scope>
    <source>
        <strain evidence="7">ATCC 33774 / DSM 43861 / JCM 3304 / KCC A-0304 / NBRC 14216 / KM-6054</strain>
    </source>
</reference>
<dbReference type="GO" id="GO:0008726">
    <property type="term" value="F:alkanesulfonate monooxygenase activity"/>
    <property type="evidence" value="ECO:0007669"/>
    <property type="project" value="TreeGrafter"/>
</dbReference>
<dbReference type="HOGENOM" id="CLU_027853_7_2_11"/>
<dbReference type="InterPro" id="IPR050172">
    <property type="entry name" value="SsuD_RutA_monooxygenase"/>
</dbReference>
<keyword evidence="1" id="KW-0285">Flavoprotein</keyword>
<dbReference type="EMBL" id="AP010968">
    <property type="protein sequence ID" value="BAJ26746.1"/>
    <property type="molecule type" value="Genomic_DNA"/>
</dbReference>
<evidence type="ECO:0000259" key="5">
    <source>
        <dbReference type="Pfam" id="PF00296"/>
    </source>
</evidence>
<name>E4N6B5_KITSK</name>
<dbReference type="PANTHER" id="PTHR42847:SF4">
    <property type="entry name" value="ALKANESULFONATE MONOOXYGENASE-RELATED"/>
    <property type="match status" value="1"/>
</dbReference>
<sequence length="319" mass="34368">MSAPRRPLRFGVLLPTREQAVTGRYDAGALLAFARRAEELGFDSLWAGDSLTARPRFDPLVTLSAAGAVTRRVTLGTAAMIPVLRHPLIGANMVAALDHVCGGRLTLGLGAGFPLPETEAEFSAAGVEYAARGRLLRETVSRWREAWAASGAEAGPHLLPPPLRAGGPPLWLAGSDTPRVLRRVAATYDGWLPFLPSADAYRRAWRRVGEHLDLAGRPRGEVVPALYATVTLAADRARAAREMDGYLGRYYRRSLAEMSAFQLCVPGGVEECAKELAEFALAGTEHFVLRVGSMDFAPHLERIATELLPAVRALVDPTG</sequence>
<keyword evidence="3" id="KW-0560">Oxidoreductase</keyword>
<evidence type="ECO:0000256" key="4">
    <source>
        <dbReference type="ARBA" id="ARBA00023033"/>
    </source>
</evidence>